<feature type="chain" id="PRO_5035231845" evidence="1">
    <location>
        <begin position="22"/>
        <end position="202"/>
    </location>
</feature>
<evidence type="ECO:0000313" key="3">
    <source>
        <dbReference type="Proteomes" id="UP000612899"/>
    </source>
</evidence>
<evidence type="ECO:0000256" key="1">
    <source>
        <dbReference type="SAM" id="SignalP"/>
    </source>
</evidence>
<dbReference type="AlphaFoldDB" id="A0A8J3QGE3"/>
<comment type="caution">
    <text evidence="2">The sequence shown here is derived from an EMBL/GenBank/DDBJ whole genome shotgun (WGS) entry which is preliminary data.</text>
</comment>
<feature type="signal peptide" evidence="1">
    <location>
        <begin position="1"/>
        <end position="21"/>
    </location>
</feature>
<gene>
    <name evidence="2" type="ORF">Rhe02_72240</name>
</gene>
<dbReference type="Proteomes" id="UP000612899">
    <property type="component" value="Unassembled WGS sequence"/>
</dbReference>
<keyword evidence="3" id="KW-1185">Reference proteome</keyword>
<keyword evidence="1" id="KW-0732">Signal</keyword>
<accession>A0A8J3QGE3</accession>
<protein>
    <submittedName>
        <fullName evidence="2">Uncharacterized protein</fullName>
    </submittedName>
</protein>
<evidence type="ECO:0000313" key="2">
    <source>
        <dbReference type="EMBL" id="GIH09157.1"/>
    </source>
</evidence>
<sequence>MQVVPMVALLAATAMAAPAHAAVSRDPSREDLQQLLLDTQDLPEATGKTWRAGALVTTGPTGPAGTTESSGCAALDNAVLAQNTGLTDSGVQAFYAESGDFLEQTVVYDPAASEHLRELSGAIMQCPAMKFSDGPAVTLKPFDLGPAVAGFRSFVGDQSQSAVLLAQHGDHIVEFVMSDGGYTDAQLQSLLRAAFAQIDHPN</sequence>
<reference evidence="2" key="1">
    <citation type="submission" date="2021-01" db="EMBL/GenBank/DDBJ databases">
        <title>Whole genome shotgun sequence of Rhizocola hellebori NBRC 109834.</title>
        <authorList>
            <person name="Komaki H."/>
            <person name="Tamura T."/>
        </authorList>
    </citation>
    <scope>NUCLEOTIDE SEQUENCE</scope>
    <source>
        <strain evidence="2">NBRC 109834</strain>
    </source>
</reference>
<organism evidence="2 3">
    <name type="scientific">Rhizocola hellebori</name>
    <dbReference type="NCBI Taxonomy" id="1392758"/>
    <lineage>
        <taxon>Bacteria</taxon>
        <taxon>Bacillati</taxon>
        <taxon>Actinomycetota</taxon>
        <taxon>Actinomycetes</taxon>
        <taxon>Micromonosporales</taxon>
        <taxon>Micromonosporaceae</taxon>
        <taxon>Rhizocola</taxon>
    </lineage>
</organism>
<dbReference type="EMBL" id="BONY01000062">
    <property type="protein sequence ID" value="GIH09157.1"/>
    <property type="molecule type" value="Genomic_DNA"/>
</dbReference>
<proteinExistence type="predicted"/>
<name>A0A8J3QGE3_9ACTN</name>